<dbReference type="Pfam" id="PF25876">
    <property type="entry name" value="HH_MFP_RND"/>
    <property type="match status" value="1"/>
</dbReference>
<dbReference type="InterPro" id="IPR058624">
    <property type="entry name" value="MdtA-like_HH"/>
</dbReference>
<keyword evidence="9" id="KW-1185">Reference proteome</keyword>
<accession>A0ABT4R1U8</accession>
<feature type="domain" description="Multidrug resistance protein MdtA-like beta-barrel" evidence="6">
    <location>
        <begin position="272"/>
        <end position="361"/>
    </location>
</feature>
<evidence type="ECO:0000259" key="5">
    <source>
        <dbReference type="Pfam" id="PF25917"/>
    </source>
</evidence>
<dbReference type="EMBL" id="JAPFQA010000018">
    <property type="protein sequence ID" value="MCZ8547805.1"/>
    <property type="molecule type" value="Genomic_DNA"/>
</dbReference>
<dbReference type="InterPro" id="IPR006143">
    <property type="entry name" value="RND_pump_MFP"/>
</dbReference>
<dbReference type="NCBIfam" id="TIGR01730">
    <property type="entry name" value="RND_mfp"/>
    <property type="match status" value="1"/>
</dbReference>
<evidence type="ECO:0000259" key="4">
    <source>
        <dbReference type="Pfam" id="PF25876"/>
    </source>
</evidence>
<dbReference type="Gene3D" id="1.10.287.470">
    <property type="entry name" value="Helix hairpin bin"/>
    <property type="match status" value="1"/>
</dbReference>
<organism evidence="8 9">
    <name type="scientific">Mesorhizobium qingshengii</name>
    <dbReference type="NCBI Taxonomy" id="1165689"/>
    <lineage>
        <taxon>Bacteria</taxon>
        <taxon>Pseudomonadati</taxon>
        <taxon>Pseudomonadota</taxon>
        <taxon>Alphaproteobacteria</taxon>
        <taxon>Hyphomicrobiales</taxon>
        <taxon>Phyllobacteriaceae</taxon>
        <taxon>Mesorhizobium</taxon>
    </lineage>
</organism>
<dbReference type="Gene3D" id="2.40.420.20">
    <property type="match status" value="1"/>
</dbReference>
<sequence length="478" mass="49950">MSRFEALLDAARKRARPFAMTSIGMPSTDRSGARAHATPGKIQAMPIKPSQPPLSAKPRSAKPRRLVPWAAMLAATVLLAACSQEQSKAPAGMGGVGKPEVGVVTLHPQSVAITAELSGRTAASLIAEVRPQVNGIIQQRLFKEGSEVAAGQPLYLIDPASYKADYDSAVAARQKAEAALPSAQAKFDRYAGLLKQNVVSKQDYDDAAATLAQAQADVASARASVETARISLDRTSITAPIAGRIDKSSLTPGALVTANQDTVLTTIRALDPINIDVTQSSTNLLNLRQAISEGRLKISGPNVSVKLKLENGTIYAQTGKMEFTGANVDQTTGTFALRAEFPNPDRLLLPGMYVRALVEEGVAQNSFLVPQRAVSRNTKGEATAMVIDAAGKVEARVLTVRNSVGNNWLVDAGVGDGDRVIVEGMQLVRAGGDATGVEVTIDEATGEVKDRGQTSAVPAPAKMASSGQQPAPGASTGN</sequence>
<dbReference type="Gene3D" id="2.40.50.100">
    <property type="match status" value="1"/>
</dbReference>
<feature type="compositionally biased region" description="Polar residues" evidence="3">
    <location>
        <begin position="465"/>
        <end position="478"/>
    </location>
</feature>
<comment type="caution">
    <text evidence="8">The sequence shown here is derived from an EMBL/GenBank/DDBJ whole genome shotgun (WGS) entry which is preliminary data.</text>
</comment>
<protein>
    <submittedName>
        <fullName evidence="8">Efflux RND transporter periplasmic adaptor subunit</fullName>
    </submittedName>
</protein>
<dbReference type="InterPro" id="IPR058627">
    <property type="entry name" value="MdtA-like_C"/>
</dbReference>
<gene>
    <name evidence="8" type="ORF">OOJ09_26780</name>
</gene>
<feature type="domain" description="Multidrug resistance protein MdtA-like C-terminal permuted SH3" evidence="7">
    <location>
        <begin position="365"/>
        <end position="426"/>
    </location>
</feature>
<reference evidence="8" key="1">
    <citation type="submission" date="2022-11" db="EMBL/GenBank/DDBJ databases">
        <authorList>
            <person name="Coimbra C."/>
        </authorList>
    </citation>
    <scope>NUCLEOTIDE SEQUENCE</scope>
    <source>
        <strain evidence="8">Jales19</strain>
    </source>
</reference>
<evidence type="ECO:0000256" key="3">
    <source>
        <dbReference type="SAM" id="MobiDB-lite"/>
    </source>
</evidence>
<dbReference type="InterPro" id="IPR058626">
    <property type="entry name" value="MdtA-like_b-barrel"/>
</dbReference>
<evidence type="ECO:0000256" key="1">
    <source>
        <dbReference type="ARBA" id="ARBA00004196"/>
    </source>
</evidence>
<evidence type="ECO:0000256" key="2">
    <source>
        <dbReference type="ARBA" id="ARBA00009477"/>
    </source>
</evidence>
<dbReference type="Proteomes" id="UP001152178">
    <property type="component" value="Unassembled WGS sequence"/>
</dbReference>
<proteinExistence type="inferred from homology"/>
<comment type="similarity">
    <text evidence="2">Belongs to the membrane fusion protein (MFP) (TC 8.A.1) family.</text>
</comment>
<dbReference type="Pfam" id="PF25917">
    <property type="entry name" value="BSH_RND"/>
    <property type="match status" value="1"/>
</dbReference>
<dbReference type="Pfam" id="PF25967">
    <property type="entry name" value="RND-MFP_C"/>
    <property type="match status" value="1"/>
</dbReference>
<evidence type="ECO:0000259" key="6">
    <source>
        <dbReference type="Pfam" id="PF25944"/>
    </source>
</evidence>
<dbReference type="PANTHER" id="PTHR30158">
    <property type="entry name" value="ACRA/E-RELATED COMPONENT OF DRUG EFFLUX TRANSPORTER"/>
    <property type="match status" value="1"/>
</dbReference>
<name>A0ABT4R1U8_9HYPH</name>
<feature type="region of interest" description="Disordered" evidence="3">
    <location>
        <begin position="446"/>
        <end position="478"/>
    </location>
</feature>
<comment type="subcellular location">
    <subcellularLocation>
        <location evidence="1">Cell envelope</location>
    </subcellularLocation>
</comment>
<dbReference type="Gene3D" id="2.40.30.170">
    <property type="match status" value="1"/>
</dbReference>
<evidence type="ECO:0000313" key="8">
    <source>
        <dbReference type="EMBL" id="MCZ8547805.1"/>
    </source>
</evidence>
<feature type="region of interest" description="Disordered" evidence="3">
    <location>
        <begin position="22"/>
        <end position="60"/>
    </location>
</feature>
<evidence type="ECO:0000259" key="7">
    <source>
        <dbReference type="Pfam" id="PF25967"/>
    </source>
</evidence>
<evidence type="ECO:0000313" key="9">
    <source>
        <dbReference type="Proteomes" id="UP001152178"/>
    </source>
</evidence>
<dbReference type="InterPro" id="IPR058625">
    <property type="entry name" value="MdtA-like_BSH"/>
</dbReference>
<feature type="domain" description="Multidrug resistance protein MdtA-like alpha-helical hairpin" evidence="4">
    <location>
        <begin position="166"/>
        <end position="235"/>
    </location>
</feature>
<feature type="domain" description="Multidrug resistance protein MdtA-like barrel-sandwich hybrid" evidence="5">
    <location>
        <begin position="126"/>
        <end position="267"/>
    </location>
</feature>
<dbReference type="PANTHER" id="PTHR30158:SF3">
    <property type="entry name" value="MULTIDRUG EFFLUX PUMP SUBUNIT ACRA-RELATED"/>
    <property type="match status" value="1"/>
</dbReference>
<dbReference type="Pfam" id="PF25944">
    <property type="entry name" value="Beta-barrel_RND"/>
    <property type="match status" value="1"/>
</dbReference>
<dbReference type="SUPFAM" id="SSF111369">
    <property type="entry name" value="HlyD-like secretion proteins"/>
    <property type="match status" value="1"/>
</dbReference>